<dbReference type="Proteomes" id="UP000460142">
    <property type="component" value="Unassembled WGS sequence"/>
</dbReference>
<protein>
    <submittedName>
        <fullName evidence="2">Uncharacterized protein</fullName>
    </submittedName>
</protein>
<keyword evidence="3" id="KW-1185">Reference proteome</keyword>
<reference evidence="2" key="1">
    <citation type="submission" date="2017-01" db="EMBL/GenBank/DDBJ databases">
        <authorList>
            <person name="Mah S.A."/>
            <person name="Swanson W.J."/>
            <person name="Moy G.W."/>
            <person name="Vacquier V.D."/>
        </authorList>
    </citation>
    <scope>NUCLEOTIDE SEQUENCE [LARGE SCALE GENOMIC DNA]</scope>
    <source>
        <strain evidence="2">MT1</strain>
    </source>
</reference>
<organism evidence="2 3">
    <name type="scientific">Pseudomonas reinekei</name>
    <dbReference type="NCBI Taxonomy" id="395598"/>
    <lineage>
        <taxon>Bacteria</taxon>
        <taxon>Pseudomonadati</taxon>
        <taxon>Pseudomonadota</taxon>
        <taxon>Gammaproteobacteria</taxon>
        <taxon>Pseudomonadales</taxon>
        <taxon>Pseudomonadaceae</taxon>
        <taxon>Pseudomonas</taxon>
    </lineage>
</organism>
<accession>A0A1Q9WP71</accession>
<proteinExistence type="predicted"/>
<comment type="caution">
    <text evidence="2">The sequence shown here is derived from an EMBL/GenBank/DDBJ whole genome shotgun (WGS) entry which is preliminary data.</text>
</comment>
<evidence type="ECO:0000313" key="2">
    <source>
        <dbReference type="EMBL" id="OLU00546.1"/>
    </source>
</evidence>
<gene>
    <name evidence="2" type="ORF">BVK86_21690</name>
    <name evidence="1" type="ORF">F7R15_21385</name>
</gene>
<dbReference type="EMBL" id="VZPS01000016">
    <property type="protein sequence ID" value="KAB0483410.1"/>
    <property type="molecule type" value="Genomic_DNA"/>
</dbReference>
<dbReference type="RefSeq" id="WP_075948381.1">
    <property type="nucleotide sequence ID" value="NZ_LT629709.1"/>
</dbReference>
<sequence>MAATLGRSGIQPPSEGCFDPVITVLVLEQRIEEKYEMQANRHQKAPNGHSVNIGARVMAFFVGTADKNRGAKRLAMAVCQTTQC</sequence>
<reference evidence="3" key="2">
    <citation type="submission" date="2017-01" db="EMBL/GenBank/DDBJ databases">
        <authorList>
            <person name="Poblete-Castro I."/>
        </authorList>
    </citation>
    <scope>NUCLEOTIDE SEQUENCE [LARGE SCALE GENOMIC DNA]</scope>
    <source>
        <strain evidence="3">DSM 18361 / CCUG 53116 / MT1</strain>
    </source>
</reference>
<name>A0A1Q9WP71_PSERE</name>
<evidence type="ECO:0000313" key="3">
    <source>
        <dbReference type="Proteomes" id="UP000186756"/>
    </source>
</evidence>
<dbReference type="Proteomes" id="UP000186756">
    <property type="component" value="Unassembled WGS sequence"/>
</dbReference>
<dbReference type="AlphaFoldDB" id="A0A1Q9WP71"/>
<dbReference type="EMBL" id="MSTQ01000015">
    <property type="protein sequence ID" value="OLU00546.1"/>
    <property type="molecule type" value="Genomic_DNA"/>
</dbReference>
<evidence type="ECO:0000313" key="1">
    <source>
        <dbReference type="EMBL" id="KAB0483410.1"/>
    </source>
</evidence>
<reference evidence="1 4" key="3">
    <citation type="submission" date="2019-09" db="EMBL/GenBank/DDBJ databases">
        <title>Draft genome sequences of 48 bacterial type strains from the CCUG.</title>
        <authorList>
            <person name="Tunovic T."/>
            <person name="Pineiro-Iglesias B."/>
            <person name="Unosson C."/>
            <person name="Inganas E."/>
            <person name="Ohlen M."/>
            <person name="Cardew S."/>
            <person name="Jensie-Markopoulos S."/>
            <person name="Salva-Serra F."/>
            <person name="Jaen-Luchoro D."/>
            <person name="Karlsson R."/>
            <person name="Svensson-Stadler L."/>
            <person name="Chun J."/>
            <person name="Moore E."/>
        </authorList>
    </citation>
    <scope>NUCLEOTIDE SEQUENCE [LARGE SCALE GENOMIC DNA]</scope>
    <source>
        <strain evidence="1 4">CCUG 53116</strain>
    </source>
</reference>
<evidence type="ECO:0000313" key="4">
    <source>
        <dbReference type="Proteomes" id="UP000460142"/>
    </source>
</evidence>
<dbReference type="OrthoDB" id="7031828at2"/>